<reference evidence="3 4" key="1">
    <citation type="journal article" date="2011" name="Cell">
        <title>The monarch butterfly genome yields insights into long-distance migration.</title>
        <authorList>
            <person name="Zhan S."/>
            <person name="Merlin C."/>
            <person name="Boore J.L."/>
            <person name="Reppert S.M."/>
        </authorList>
    </citation>
    <scope>NUCLEOTIDE SEQUENCE [LARGE SCALE GENOMIC DNA]</scope>
    <source>
        <strain evidence="3">F-2</strain>
    </source>
</reference>
<protein>
    <submittedName>
        <fullName evidence="3">Uncharacterized protein</fullName>
    </submittedName>
</protein>
<dbReference type="Proteomes" id="UP000007151">
    <property type="component" value="Unassembled WGS sequence"/>
</dbReference>
<feature type="coiled-coil region" evidence="1">
    <location>
        <begin position="1725"/>
        <end position="1752"/>
    </location>
</feature>
<feature type="compositionally biased region" description="Low complexity" evidence="2">
    <location>
        <begin position="2171"/>
        <end position="2182"/>
    </location>
</feature>
<gene>
    <name evidence="3" type="ORF">KGM_204907</name>
</gene>
<sequence>MRFYLTYRNHGLYDPVLDDTEVIYVPIDPDELGNVNVQENVRREKKEIIECYQTDLGTRVQPVDRLSIEPDVGNLPLLVNLDEIPPEGKFKLPISEQYDPDGKRVRLCRINGKKAVRFDIKQIINEDFGENDKSEKNKIISDFTTESKLDQERAMKQDPCISFEQNEATYLNVIKERALEIVSDSINRAVTVASEAKENIKNELLSEKNNLSNIIKDGVKDFDFKFNEVNIQKESIEEQYKVNVSDEIKKFENMDSRIERSVEERQLRAKQDIQEAIESGTVNRRSEAFKKENIELNESVKVYKKSNLISKTINKEENFKDSEAKRRVFSIGLQTIPNIKEKVDAMHVSSRLKLLTTFFLQLTNIMIALSKIILKQPVTYVTQTEYTKSKQKDVAKEEREDRDNKSWESYNDEGQGLSKYKYDYDSHGRKYRRKVVEDFVETKTQSYEIKEMKSEKRTSESISRTESKPYVYETKVEGDNLTYVAIVESHVYTNKDAIFEEKVITDSSTKSERLETETLELDTIIKDTTTSSLEEIISIPETKEVTLKEKYEETSDIQKIETGLEEASIKVAAKKISEALEPFVQIAANKSYAKEAQTIVEPFNLLIQSNDVTTEEFKQYFVATTLVSQKIYPSLEQPTKSVVEITEIITDENANQGVHVTDLIEERSTVQIEDTRSIAEITEISLTEDQKESKTDIEVIKMAEKNADIKFTELKAIENSVVDFQEPTHTIETPKPEEKQPIIEVENKYLTLPETFVVLAEEPKQLIEEAQIKTQQVHVGVNELGAVETVITSAVEPQFKSLEVPPIVEKQPIATISTAPLTVAEIMTVLPDEPKDESFYVPKITEVTPSVDYEANRAIETTTVCLEETTANNLEFVKLAEEQSGRGNEVPSLVLAEVCSIISEEPREEFEISDIKNEKAEIKVLDFKAAETMIVEPEEGEQNEINLKEPIGFQPNPSIEPPSLMVVEVTTMLPEEMKGALNVPEVKTQQAEVKILNLKAAETLVVNSEESKQTAFKPEQLVTEHPKTNIELSNLTVPEILATTTVETSKEIVDSLGTTKILKNEQQISMEGIALKVAEVTTVVPSGPKDKPLEIPKITECKPSIDIIGIRSAETIMIQAQEPNCEKLDDFKVEEKQGITSSEEPHLTVAQVISTIPDEGKGDLNVPELKTLQAELKIVDLKVAETTVVQPEESKQVEIKSEQLAERRTKTNIESINLSVPETLATTIVESSKNLVVPSISKNDQKVLTEDVLLTVAETTAIVPSGPKDEILEVAKIEECKPSLDVVNIKAVETILVQSEEPKFSNLECEKLDEKRSVTSVVTPYLTIAQVESTTTGEAKAELEVPVLINHKANISILELKAADYFVVQPEESKQPELNLEKVNKQESIANVEPSNLGVAEILTTNISESSKHISEVEKIKNQQAHVEVTEYKAIETTEVALADLTYQKITIPDTETKQIKTAVEESVQSVAQKTEVHLTEAGIPIPIAPKVARKEANIKFSSIRPIEQETITTLEVTEGDIREKTESVSRAASLKVVEATAASVEQTTAVLEATKHTVRESDIQVKEKQSQTRIEKPALAVAETITILPQESRNEFEVKATKNQKAKIGVSEFKTAEVSLVSSEEAKESQLNLKSFDEKKSRESIELSRLSVAEVSATTVTESSKNILEARRTKNQQASFTFEEHKAVETEETFKDMSCKKLTLQGPEERQTQTKVEQTAQSVAQVTEVHVNEAENKIVELKDKAMEASLVLKAITPLEQESVITLEVVENDTQKSKQLSNKANVAIIESTATAVQEVLAVAEVKKENFEYKESNVQANLGIEKLKRREAEIKEVNLHQNFKLSKHKYRNEHVKATTPATPVIEEYMFSLEAELEHPYIIGPGVSEDALFKIKAQRNQIESADTSYTLAIESTIDAESEDIEEIEEVENLYIDKKLIDIQDTSVNTSETQRTKASTHIGLVSQDISADTQNLNVNRKILKQRQAAMQEKSLANGTSHKRVRFGINELGVSSETNQSSVEIAQDLSAAALSNEASYKLSLKKAMAGKQSVMSHSENKSLQASNFVTGMSSKIKTSSIEIAQDLDAEAISNEASFQLSLKKAMAAEESMNQSKQTSLQSGFVAGASTDINVTLKSTQLSAEASGHDASYKLSIQHSADGHMEEKAMFNQGLTQVTSQSSSSGTKKVKSRKSIKLAQKQDSSLQMALPDSSEASMQRKEQASYSSRLNQSSAEEILSTDTYQHLNLGLHDSELHVAADASLEAYEESGATQYSAEIIEDVSKKALLKDRLTLRTDIEGAITNGSISSPPLVPPTPLTDEYVFRLETDMPEESPFIQRDCSISPDSMHEEIIVNGLIPHYKTIVGRRIVYSPPLPTPPTSPDKTKPAYSKPGLKGGSNTLEMTEADILECQRNKKLVRAIDRTLRQIEEYKASVGMTDEIFSNKEVKDKTISSEEEREENIDKEITPIYTVEEWKNNLTEHNGDRETVTVVTEDEEGNEAREEELTVLEPGMWSEVSCEESPEKYSDSEIIEKEHREQTAADLTDATMLPDKQIIG</sequence>
<feature type="compositionally biased region" description="Polar residues" evidence="2">
    <location>
        <begin position="2219"/>
        <end position="2228"/>
    </location>
</feature>
<dbReference type="eggNOG" id="KOG3528">
    <property type="taxonomic scope" value="Eukaryota"/>
</dbReference>
<feature type="region of interest" description="Disordered" evidence="2">
    <location>
        <begin position="2368"/>
        <end position="2394"/>
    </location>
</feature>
<dbReference type="EMBL" id="AGBW02010311">
    <property type="protein sequence ID" value="OWR48748.1"/>
    <property type="molecule type" value="Genomic_DNA"/>
</dbReference>
<feature type="region of interest" description="Disordered" evidence="2">
    <location>
        <begin position="2170"/>
        <end position="2228"/>
    </location>
</feature>
<keyword evidence="4" id="KW-1185">Reference proteome</keyword>
<evidence type="ECO:0000313" key="4">
    <source>
        <dbReference type="Proteomes" id="UP000007151"/>
    </source>
</evidence>
<accession>A0A212F4S4</accession>
<dbReference type="InParanoid" id="A0A212F4S4"/>
<evidence type="ECO:0000256" key="1">
    <source>
        <dbReference type="SAM" id="Coils"/>
    </source>
</evidence>
<evidence type="ECO:0000256" key="2">
    <source>
        <dbReference type="SAM" id="MobiDB-lite"/>
    </source>
</evidence>
<name>A0A212F4S4_DANPL</name>
<evidence type="ECO:0000313" key="3">
    <source>
        <dbReference type="EMBL" id="OWR48748.1"/>
    </source>
</evidence>
<comment type="caution">
    <text evidence="3">The sequence shown here is derived from an EMBL/GenBank/DDBJ whole genome shotgun (WGS) entry which is preliminary data.</text>
</comment>
<dbReference type="KEGG" id="dpl:KGM_204907"/>
<organism evidence="3 4">
    <name type="scientific">Danaus plexippus plexippus</name>
    <dbReference type="NCBI Taxonomy" id="278856"/>
    <lineage>
        <taxon>Eukaryota</taxon>
        <taxon>Metazoa</taxon>
        <taxon>Ecdysozoa</taxon>
        <taxon>Arthropoda</taxon>
        <taxon>Hexapoda</taxon>
        <taxon>Insecta</taxon>
        <taxon>Pterygota</taxon>
        <taxon>Neoptera</taxon>
        <taxon>Endopterygota</taxon>
        <taxon>Lepidoptera</taxon>
        <taxon>Glossata</taxon>
        <taxon>Ditrysia</taxon>
        <taxon>Papilionoidea</taxon>
        <taxon>Nymphalidae</taxon>
        <taxon>Danainae</taxon>
        <taxon>Danaini</taxon>
        <taxon>Danaina</taxon>
        <taxon>Danaus</taxon>
        <taxon>Danaus</taxon>
    </lineage>
</organism>
<proteinExistence type="predicted"/>
<feature type="compositionally biased region" description="Basic and acidic residues" evidence="2">
    <location>
        <begin position="387"/>
        <end position="406"/>
    </location>
</feature>
<feature type="region of interest" description="Disordered" evidence="2">
    <location>
        <begin position="387"/>
        <end position="410"/>
    </location>
</feature>
<keyword evidence="1" id="KW-0175">Coiled coil</keyword>